<sequence>MKNKCSRAGCAAEAKNWISWRNPKIHTDGRTKLWSACDEHTSFLIDYLDARGFFLSVADSEDK</sequence>
<organism evidence="1">
    <name type="scientific">freshwater metagenome</name>
    <dbReference type="NCBI Taxonomy" id="449393"/>
    <lineage>
        <taxon>unclassified sequences</taxon>
        <taxon>metagenomes</taxon>
        <taxon>ecological metagenomes</taxon>
    </lineage>
</organism>
<dbReference type="AlphaFoldDB" id="A0A6J6D9X4"/>
<protein>
    <submittedName>
        <fullName evidence="1">Unannotated protein</fullName>
    </submittedName>
</protein>
<reference evidence="1" key="1">
    <citation type="submission" date="2020-05" db="EMBL/GenBank/DDBJ databases">
        <authorList>
            <person name="Chiriac C."/>
            <person name="Salcher M."/>
            <person name="Ghai R."/>
            <person name="Kavagutti S V."/>
        </authorList>
    </citation>
    <scope>NUCLEOTIDE SEQUENCE</scope>
</reference>
<name>A0A6J6D9X4_9ZZZZ</name>
<proteinExistence type="predicted"/>
<dbReference type="EMBL" id="CAEZTF010000064">
    <property type="protein sequence ID" value="CAB4559619.1"/>
    <property type="molecule type" value="Genomic_DNA"/>
</dbReference>
<accession>A0A6J6D9X4</accession>
<gene>
    <name evidence="1" type="ORF">UFOPK1618_00433</name>
</gene>
<evidence type="ECO:0000313" key="1">
    <source>
        <dbReference type="EMBL" id="CAB4559619.1"/>
    </source>
</evidence>